<dbReference type="InterPro" id="IPR013154">
    <property type="entry name" value="ADH-like_N"/>
</dbReference>
<proteinExistence type="inferred from homology"/>
<dbReference type="Gene3D" id="3.40.50.720">
    <property type="entry name" value="NAD(P)-binding Rossmann-like Domain"/>
    <property type="match status" value="1"/>
</dbReference>
<evidence type="ECO:0000313" key="5">
    <source>
        <dbReference type="Proteomes" id="UP000777438"/>
    </source>
</evidence>
<evidence type="ECO:0000256" key="1">
    <source>
        <dbReference type="ARBA" id="ARBA00008072"/>
    </source>
</evidence>
<organism evidence="4 5">
    <name type="scientific">Thelonectria olida</name>
    <dbReference type="NCBI Taxonomy" id="1576542"/>
    <lineage>
        <taxon>Eukaryota</taxon>
        <taxon>Fungi</taxon>
        <taxon>Dikarya</taxon>
        <taxon>Ascomycota</taxon>
        <taxon>Pezizomycotina</taxon>
        <taxon>Sordariomycetes</taxon>
        <taxon>Hypocreomycetidae</taxon>
        <taxon>Hypocreales</taxon>
        <taxon>Nectriaceae</taxon>
        <taxon>Thelonectria</taxon>
    </lineage>
</organism>
<dbReference type="InterPro" id="IPR020843">
    <property type="entry name" value="ER"/>
</dbReference>
<keyword evidence="2" id="KW-0560">Oxidoreductase</keyword>
<dbReference type="PANTHER" id="PTHR45348:SF2">
    <property type="entry name" value="ZINC-TYPE ALCOHOL DEHYDROGENASE-LIKE PROTEIN C2E1P3.01"/>
    <property type="match status" value="1"/>
</dbReference>
<dbReference type="Gene3D" id="3.90.180.10">
    <property type="entry name" value="Medium-chain alcohol dehydrogenases, catalytic domain"/>
    <property type="match status" value="1"/>
</dbReference>
<evidence type="ECO:0000256" key="2">
    <source>
        <dbReference type="ARBA" id="ARBA00023002"/>
    </source>
</evidence>
<evidence type="ECO:0000259" key="3">
    <source>
        <dbReference type="SMART" id="SM00829"/>
    </source>
</evidence>
<feature type="domain" description="Enoyl reductase (ER)" evidence="3">
    <location>
        <begin position="2"/>
        <end position="275"/>
    </location>
</feature>
<comment type="caution">
    <text evidence="4">The sequence shown here is derived from an EMBL/GenBank/DDBJ whole genome shotgun (WGS) entry which is preliminary data.</text>
</comment>
<dbReference type="GO" id="GO:0016651">
    <property type="term" value="F:oxidoreductase activity, acting on NAD(P)H"/>
    <property type="evidence" value="ECO:0007669"/>
    <property type="project" value="InterPro"/>
</dbReference>
<dbReference type="EMBL" id="JAGPYM010000018">
    <property type="protein sequence ID" value="KAH6885435.1"/>
    <property type="molecule type" value="Genomic_DNA"/>
</dbReference>
<reference evidence="4 5" key="1">
    <citation type="journal article" date="2021" name="Nat. Commun.">
        <title>Genetic determinants of endophytism in the Arabidopsis root mycobiome.</title>
        <authorList>
            <person name="Mesny F."/>
            <person name="Miyauchi S."/>
            <person name="Thiergart T."/>
            <person name="Pickel B."/>
            <person name="Atanasova L."/>
            <person name="Karlsson M."/>
            <person name="Huettel B."/>
            <person name="Barry K.W."/>
            <person name="Haridas S."/>
            <person name="Chen C."/>
            <person name="Bauer D."/>
            <person name="Andreopoulos W."/>
            <person name="Pangilinan J."/>
            <person name="LaButti K."/>
            <person name="Riley R."/>
            <person name="Lipzen A."/>
            <person name="Clum A."/>
            <person name="Drula E."/>
            <person name="Henrissat B."/>
            <person name="Kohler A."/>
            <person name="Grigoriev I.V."/>
            <person name="Martin F.M."/>
            <person name="Hacquard S."/>
        </authorList>
    </citation>
    <scope>NUCLEOTIDE SEQUENCE [LARGE SCALE GENOMIC DNA]</scope>
    <source>
        <strain evidence="4 5">MPI-CAGE-CH-0241</strain>
    </source>
</reference>
<sequence length="277" mass="28931">MSVVYRSTPEPGPNEILIRVKAVALNPVDYVQRDLGMPPVPSYPAVVGSDVAGFVAKVGSGVSNAPPLGNRVIAFASSFYQNGSPDHVGRRHCPPEALSFEQGAVLPLAALTALSGWTTIGIPLDTRLTSEDKQAVLIWGGASSSLGFTVYAAASVKNHEYLKQLGEDVVFDCGERDVVSQIVDKAQKDGVTLHMAYCVVEGSLQPTLDVLKNIKGGSIVKVAYAPPLRPGAPSLEGLRSVVPSPRIQVEAGGLEGLNEALGKLKAGVSGTKIVAPI</sequence>
<accession>A0A9P9ALZ5</accession>
<dbReference type="Proteomes" id="UP000777438">
    <property type="component" value="Unassembled WGS sequence"/>
</dbReference>
<protein>
    <submittedName>
        <fullName evidence="4">Chaperonin 10-like protein</fullName>
    </submittedName>
</protein>
<name>A0A9P9ALZ5_9HYPO</name>
<dbReference type="SUPFAM" id="SSF51735">
    <property type="entry name" value="NAD(P)-binding Rossmann-fold domains"/>
    <property type="match status" value="1"/>
</dbReference>
<dbReference type="InterPro" id="IPR036291">
    <property type="entry name" value="NAD(P)-bd_dom_sf"/>
</dbReference>
<dbReference type="Pfam" id="PF08240">
    <property type="entry name" value="ADH_N"/>
    <property type="match status" value="1"/>
</dbReference>
<dbReference type="InterPro" id="IPR011032">
    <property type="entry name" value="GroES-like_sf"/>
</dbReference>
<dbReference type="PANTHER" id="PTHR45348">
    <property type="entry name" value="HYPOTHETICAL OXIDOREDUCTASE (EUROFUNG)"/>
    <property type="match status" value="1"/>
</dbReference>
<dbReference type="AlphaFoldDB" id="A0A9P9ALZ5"/>
<gene>
    <name evidence="4" type="ORF">B0T10DRAFT_530993</name>
</gene>
<keyword evidence="5" id="KW-1185">Reference proteome</keyword>
<dbReference type="InterPro" id="IPR047122">
    <property type="entry name" value="Trans-enoyl_RdTase-like"/>
</dbReference>
<evidence type="ECO:0000313" key="4">
    <source>
        <dbReference type="EMBL" id="KAH6885435.1"/>
    </source>
</evidence>
<dbReference type="OrthoDB" id="10257049at2759"/>
<dbReference type="SMART" id="SM00829">
    <property type="entry name" value="PKS_ER"/>
    <property type="match status" value="1"/>
</dbReference>
<comment type="similarity">
    <text evidence="1">Belongs to the zinc-containing alcohol dehydrogenase family.</text>
</comment>
<dbReference type="SUPFAM" id="SSF50129">
    <property type="entry name" value="GroES-like"/>
    <property type="match status" value="1"/>
</dbReference>